<comment type="subcellular location">
    <subcellularLocation>
        <location evidence="8">Cytoplasm</location>
    </subcellularLocation>
</comment>
<evidence type="ECO:0000256" key="8">
    <source>
        <dbReference type="HAMAP-Rule" id="MF_00253"/>
    </source>
</evidence>
<dbReference type="CDD" id="cd00858">
    <property type="entry name" value="GlyRS_anticodon"/>
    <property type="match status" value="1"/>
</dbReference>
<feature type="binding site" evidence="8">
    <location>
        <position position="116"/>
    </location>
    <ligand>
        <name>substrate</name>
    </ligand>
</feature>
<dbReference type="Pfam" id="PF03129">
    <property type="entry name" value="HGTP_anticodon"/>
    <property type="match status" value="1"/>
</dbReference>
<dbReference type="InterPro" id="IPR022961">
    <property type="entry name" value="Gly_tRNA_ligase_bac"/>
</dbReference>
<evidence type="ECO:0000256" key="3">
    <source>
        <dbReference type="ARBA" id="ARBA00022598"/>
    </source>
</evidence>
<evidence type="ECO:0000256" key="4">
    <source>
        <dbReference type="ARBA" id="ARBA00022741"/>
    </source>
</evidence>
<dbReference type="InterPro" id="IPR004154">
    <property type="entry name" value="Anticodon-bd"/>
</dbReference>
<dbReference type="Pfam" id="PF00587">
    <property type="entry name" value="tRNA-synt_2b"/>
    <property type="match status" value="1"/>
</dbReference>
<comment type="subunit">
    <text evidence="8">Homodimer.</text>
</comment>
<dbReference type="NCBIfam" id="NF003211">
    <property type="entry name" value="PRK04173.1"/>
    <property type="match status" value="1"/>
</dbReference>
<reference evidence="10 11" key="3">
    <citation type="journal article" date="2011" name="J. Bacteriol.">
        <title>Genome sequences of Mycoplasma alligatoris A21JP2T and Mycoplasma crocodyli MP145T.</title>
        <authorList>
            <person name="Brown D.R."/>
            <person name="Farmerie W.G."/>
            <person name="May M."/>
            <person name="Benders G.A."/>
            <person name="Durkin A.S."/>
            <person name="Hlavinka K."/>
            <person name="Hostetler J."/>
            <person name="Jackson J."/>
            <person name="Johnson J."/>
            <person name="Miller R.H."/>
            <person name="Paralanov V."/>
            <person name="Radune D."/>
            <person name="Szczypinski B."/>
            <person name="Glass J.I."/>
        </authorList>
    </citation>
    <scope>NUCLEOTIDE SEQUENCE [LARGE SCALE GENOMIC DNA]</scope>
    <source>
        <strain evidence="11">ATCC 51981 / MP145</strain>
    </source>
</reference>
<dbReference type="GO" id="GO:0015966">
    <property type="term" value="P:diadenosine tetraphosphate biosynthetic process"/>
    <property type="evidence" value="ECO:0007669"/>
    <property type="project" value="UniProtKB-ARBA"/>
</dbReference>
<dbReference type="HAMAP" id="MF_00253_B">
    <property type="entry name" value="Gly_tRNA_synth_B"/>
    <property type="match status" value="1"/>
</dbReference>
<dbReference type="GO" id="GO:0006426">
    <property type="term" value="P:glycyl-tRNA aminoacylation"/>
    <property type="evidence" value="ECO:0007669"/>
    <property type="project" value="UniProtKB-UniRule"/>
</dbReference>
<dbReference type="GO" id="GO:0005524">
    <property type="term" value="F:ATP binding"/>
    <property type="evidence" value="ECO:0007669"/>
    <property type="project" value="UniProtKB-UniRule"/>
</dbReference>
<dbReference type="GO" id="GO:0004820">
    <property type="term" value="F:glycine-tRNA ligase activity"/>
    <property type="evidence" value="ECO:0007669"/>
    <property type="project" value="UniProtKB-UniRule"/>
</dbReference>
<feature type="binding site" evidence="8">
    <location>
        <begin position="227"/>
        <end position="232"/>
    </location>
    <ligand>
        <name>ATP</name>
        <dbReference type="ChEBI" id="CHEBI:30616"/>
    </ligand>
</feature>
<dbReference type="InterPro" id="IPR027031">
    <property type="entry name" value="Gly-tRNA_synthase/POLG2"/>
</dbReference>
<comment type="function">
    <text evidence="8">Catalyzes the attachment of glycine to tRNA(Gly).</text>
</comment>
<proteinExistence type="inferred from homology"/>
<keyword evidence="11" id="KW-1185">Reference proteome</keyword>
<dbReference type="PANTHER" id="PTHR10745:SF8">
    <property type="entry name" value="DNA POLYMERASE SUBUNIT GAMMA-2, MITOCHONDRIAL"/>
    <property type="match status" value="1"/>
</dbReference>
<dbReference type="InterPro" id="IPR002315">
    <property type="entry name" value="tRNA-synt_gly"/>
</dbReference>
<dbReference type="NCBIfam" id="TIGR00389">
    <property type="entry name" value="glyS_dimeric"/>
    <property type="match status" value="1"/>
</dbReference>
<dbReference type="eggNOG" id="COG0423">
    <property type="taxonomic scope" value="Bacteria"/>
</dbReference>
<dbReference type="EC" id="6.1.1.14" evidence="8"/>
<dbReference type="AlphaFoldDB" id="D5E583"/>
<feature type="domain" description="Aminoacyl-transfer RNA synthetases class-II family profile" evidence="9">
    <location>
        <begin position="113"/>
        <end position="380"/>
    </location>
</feature>
<dbReference type="GO" id="GO:0005829">
    <property type="term" value="C:cytosol"/>
    <property type="evidence" value="ECO:0007669"/>
    <property type="project" value="UniProtKB-ARBA"/>
</dbReference>
<dbReference type="EMBL" id="CP001991">
    <property type="protein sequence ID" value="ADE19942.1"/>
    <property type="molecule type" value="Genomic_DNA"/>
</dbReference>
<feature type="binding site" evidence="8">
    <location>
        <begin position="301"/>
        <end position="302"/>
    </location>
    <ligand>
        <name>ATP</name>
        <dbReference type="ChEBI" id="CHEBI:30616"/>
    </ligand>
</feature>
<feature type="binding site" evidence="8">
    <location>
        <position position="185"/>
    </location>
    <ligand>
        <name>substrate</name>
    </ligand>
</feature>
<dbReference type="HOGENOM" id="CLU_015515_2_0_14"/>
<evidence type="ECO:0000256" key="7">
    <source>
        <dbReference type="ARBA" id="ARBA00023146"/>
    </source>
</evidence>
<dbReference type="InterPro" id="IPR045864">
    <property type="entry name" value="aa-tRNA-synth_II/BPL/LPL"/>
</dbReference>
<sequence>MSKKNNQEIVLNSKDNNMKKNNMIEIVNHLKSSGFVFQGSEIYGGLSNTWDYGPLGSLLKDNIAYSWKQNFIWKEANNHLIDSKILMNPNVWVTSGHVSNFSDPLIENKINQKRYRADKLIQEINPDIIPEKMTFEEMQIFLNEHMKEYEGSKATWGEIKKFNLMFETKQGVTEDSKSKVYLRPETAQGIFINFKNVLRTTRSKLPLGIGQIGKSFRNEVTPGNFIFRTREFEQMELEVFCYPELASNTYEYYIQKCYDFVINLGVSPKLIRKRVHDKEELSHYSAGTTDIEFEFPFGWGELLGIANRTDFDLKAHMSATNESLEYLDPETNKKIIPFIIEPSVGLDRLMLAILCAAYEEEKLEDGDTRIVLRLNKKLSPYKVAILPLVKKLGDKAKEIFDKLIENSVQATYDETGSIGKRYRRQDAIGTFYCITIDYDSLEDDSVTIRERDTMNQTRIKIDDIKNYL</sequence>
<dbReference type="Proteomes" id="UP000001845">
    <property type="component" value="Chromosome"/>
</dbReference>
<comment type="catalytic activity">
    <reaction evidence="8">
        <text>tRNA(Gly) + glycine + ATP = glycyl-tRNA(Gly) + AMP + diphosphate</text>
        <dbReference type="Rhea" id="RHEA:16013"/>
        <dbReference type="Rhea" id="RHEA-COMP:9664"/>
        <dbReference type="Rhea" id="RHEA-COMP:9683"/>
        <dbReference type="ChEBI" id="CHEBI:30616"/>
        <dbReference type="ChEBI" id="CHEBI:33019"/>
        <dbReference type="ChEBI" id="CHEBI:57305"/>
        <dbReference type="ChEBI" id="CHEBI:78442"/>
        <dbReference type="ChEBI" id="CHEBI:78522"/>
        <dbReference type="ChEBI" id="CHEBI:456215"/>
        <dbReference type="EC" id="6.1.1.14"/>
    </reaction>
</comment>
<keyword evidence="4 8" id="KW-0547">Nucleotide-binding</keyword>
<feature type="binding site" evidence="8">
    <location>
        <begin position="232"/>
        <end position="236"/>
    </location>
    <ligand>
        <name>substrate</name>
    </ligand>
</feature>
<reference key="2">
    <citation type="submission" date="2010-03" db="EMBL/GenBank/DDBJ databases">
        <authorList>
            <person name="Ma Z."/>
            <person name="Wang X."/>
            <person name="Liu H."/>
        </authorList>
    </citation>
    <scope>NUCLEOTIDE SEQUENCE</scope>
    <source>
        <strain>MP145</strain>
    </source>
</reference>
<dbReference type="PRINTS" id="PR01043">
    <property type="entry name" value="TRNASYNTHGLY"/>
</dbReference>
<evidence type="ECO:0000256" key="5">
    <source>
        <dbReference type="ARBA" id="ARBA00022840"/>
    </source>
</evidence>
<keyword evidence="6 8" id="KW-0648">Protein biosynthesis</keyword>
<feature type="binding site" evidence="8">
    <location>
        <begin position="345"/>
        <end position="348"/>
    </location>
    <ligand>
        <name>ATP</name>
        <dbReference type="ChEBI" id="CHEBI:30616"/>
    </ligand>
</feature>
<feature type="binding site" evidence="8">
    <location>
        <begin position="217"/>
        <end position="219"/>
    </location>
    <ligand>
        <name>ATP</name>
        <dbReference type="ChEBI" id="CHEBI:30616"/>
    </ligand>
</feature>
<dbReference type="InterPro" id="IPR002314">
    <property type="entry name" value="aa-tRNA-synt_IIb"/>
</dbReference>
<keyword evidence="7 8" id="KW-0030">Aminoacyl-tRNA synthetase</keyword>
<gene>
    <name evidence="10" type="primary">glyS</name>
    <name evidence="8" type="synonym">glyQS</name>
    <name evidence="10" type="ordered locus">MCRO_0274</name>
</gene>
<evidence type="ECO:0000256" key="6">
    <source>
        <dbReference type="ARBA" id="ARBA00022917"/>
    </source>
</evidence>
<keyword evidence="2 8" id="KW-0963">Cytoplasm</keyword>
<dbReference type="GO" id="GO:0070062">
    <property type="term" value="C:extracellular exosome"/>
    <property type="evidence" value="ECO:0007669"/>
    <property type="project" value="UniProtKB-ARBA"/>
</dbReference>
<dbReference type="InterPro" id="IPR006195">
    <property type="entry name" value="aa-tRNA-synth_II"/>
</dbReference>
<dbReference type="PANTHER" id="PTHR10745">
    <property type="entry name" value="GLYCYL-TRNA SYNTHETASE/DNA POLYMERASE SUBUNIT GAMMA-2"/>
    <property type="match status" value="1"/>
</dbReference>
<dbReference type="SUPFAM" id="SSF55681">
    <property type="entry name" value="Class II aaRS and biotin synthetases"/>
    <property type="match status" value="1"/>
</dbReference>
<accession>D5E583</accession>
<dbReference type="GO" id="GO:1990742">
    <property type="term" value="C:microvesicle"/>
    <property type="evidence" value="ECO:0007669"/>
    <property type="project" value="UniProtKB-ARBA"/>
</dbReference>
<dbReference type="CDD" id="cd00774">
    <property type="entry name" value="GlyRS-like_core"/>
    <property type="match status" value="1"/>
</dbReference>
<evidence type="ECO:0000259" key="9">
    <source>
        <dbReference type="PROSITE" id="PS50862"/>
    </source>
</evidence>
<evidence type="ECO:0000313" key="11">
    <source>
        <dbReference type="Proteomes" id="UP000001845"/>
    </source>
</evidence>
<evidence type="ECO:0000256" key="1">
    <source>
        <dbReference type="ARBA" id="ARBA00008226"/>
    </source>
</evidence>
<dbReference type="STRING" id="512564.MCRO_0274"/>
<protein>
    <recommendedName>
        <fullName evidence="8">Glycine--tRNA ligase</fullName>
        <ecNumber evidence="8">6.1.1.14</ecNumber>
    </recommendedName>
    <alternativeName>
        <fullName evidence="8">Glycyl-tRNA synthetase</fullName>
        <shortName evidence="8">GlyRS</shortName>
    </alternativeName>
</protein>
<evidence type="ECO:0000256" key="2">
    <source>
        <dbReference type="ARBA" id="ARBA00022490"/>
    </source>
</evidence>
<dbReference type="Gene3D" id="3.30.930.10">
    <property type="entry name" value="Bira Bifunctional Protein, Domain 2"/>
    <property type="match status" value="1"/>
</dbReference>
<evidence type="ECO:0000313" key="10">
    <source>
        <dbReference type="EMBL" id="ADE19942.1"/>
    </source>
</evidence>
<keyword evidence="5 8" id="KW-0067">ATP-binding</keyword>
<keyword evidence="3 8" id="KW-0436">Ligase</keyword>
<dbReference type="InterPro" id="IPR033731">
    <property type="entry name" value="GlyRS-like_core"/>
</dbReference>
<dbReference type="SUPFAM" id="SSF52954">
    <property type="entry name" value="Class II aaRS ABD-related"/>
    <property type="match status" value="1"/>
</dbReference>
<reference evidence="11" key="1">
    <citation type="submission" date="2010-03" db="EMBL/GenBank/DDBJ databases">
        <title>The complete genome of Mycoplasma crocodyli MP145.</title>
        <authorList>
            <person name="Glass J.I."/>
            <person name="Durkin A.S."/>
            <person name="Hostetler J."/>
            <person name="Jackson J."/>
            <person name="Johnson J."/>
            <person name="May M.A."/>
            <person name="Paralanov V."/>
            <person name="Radune D."/>
            <person name="Szczypinski B."/>
            <person name="Brown D.R."/>
        </authorList>
    </citation>
    <scope>NUCLEOTIDE SEQUENCE [LARGE SCALE GENOMIC DNA]</scope>
    <source>
        <strain evidence="11">ATCC 51981 / MP145</strain>
    </source>
</reference>
<comment type="similarity">
    <text evidence="1 8">Belongs to the class-II aminoacyl-tRNA synthetase family.</text>
</comment>
<dbReference type="InterPro" id="IPR036621">
    <property type="entry name" value="Anticodon-bd_dom_sf"/>
</dbReference>
<organism evidence="10 11">
    <name type="scientific">Mycoplasma crocodyli (strain ATCC 51981 / MP145)</name>
    <dbReference type="NCBI Taxonomy" id="512564"/>
    <lineage>
        <taxon>Bacteria</taxon>
        <taxon>Bacillati</taxon>
        <taxon>Mycoplasmatota</taxon>
        <taxon>Mollicutes</taxon>
        <taxon>Mycoplasmataceae</taxon>
        <taxon>Mycoplasma</taxon>
    </lineage>
</organism>
<name>D5E583_MYCCM</name>
<dbReference type="PROSITE" id="PS50862">
    <property type="entry name" value="AA_TRNA_LIGASE_II"/>
    <property type="match status" value="1"/>
</dbReference>
<dbReference type="KEGG" id="mcd:MCRO_0274"/>
<dbReference type="GO" id="GO:0004081">
    <property type="term" value="F:bis(5'-nucleosyl)-tetraphosphatase (asymmetrical) activity"/>
    <property type="evidence" value="ECO:0007669"/>
    <property type="project" value="UniProtKB-ARBA"/>
</dbReference>
<feature type="binding site" evidence="8">
    <location>
        <begin position="341"/>
        <end position="345"/>
    </location>
    <ligand>
        <name>substrate</name>
    </ligand>
</feature>
<dbReference type="Gene3D" id="3.40.50.800">
    <property type="entry name" value="Anticodon-binding domain"/>
    <property type="match status" value="1"/>
</dbReference>
<dbReference type="FunFam" id="3.40.50.800:FF:000002">
    <property type="entry name" value="Glycine--tRNA ligase"/>
    <property type="match status" value="1"/>
</dbReference>